<sequence>MSYTVATLSQLPPPEFVEDISVEAIFQHRLDTLRGVDPELADSLRVGDPTYNNILQAAMREALLRQRINESGKAVLPAYAKGADLDQLGARYKVLRQEVHPGNPNATPPADPVMEDDDSFLERILLAMEGQTNAGTEASYRFHALSSDSQVLDANPRSPSPGRVEISFLSREGDGTASTELLNRVTTYMMQPHIRQITDEVIIQSATVTTYRIEAVLKVSAGPTASLAVEAARKAAQEYVSSLHRMKVIVPISGIYGALQQPGVVSVDLKSPAANINPGVTGATYCSAIELTMEVVDG</sequence>
<dbReference type="PIRSF" id="PIRSF020481">
    <property type="entry name" value="BAP"/>
    <property type="match status" value="1"/>
</dbReference>
<dbReference type="Proteomes" id="UP001209854">
    <property type="component" value="Unassembled WGS sequence"/>
</dbReference>
<evidence type="ECO:0000313" key="3">
    <source>
        <dbReference type="Proteomes" id="UP001209854"/>
    </source>
</evidence>
<dbReference type="Pfam" id="PF26078">
    <property type="entry name" value="Baseplate_J_M"/>
    <property type="match status" value="1"/>
</dbReference>
<accession>A0ABT3MXE5</accession>
<dbReference type="PANTHER" id="PTHR35862:SF1">
    <property type="entry name" value="FELS-2 PROPHAGE PROTEIN"/>
    <property type="match status" value="1"/>
</dbReference>
<comment type="caution">
    <text evidence="2">The sequence shown here is derived from an EMBL/GenBank/DDBJ whole genome shotgun (WGS) entry which is preliminary data.</text>
</comment>
<protein>
    <submittedName>
        <fullName evidence="2">Baseplate J/gp47 family protein</fullName>
    </submittedName>
</protein>
<name>A0ABT3MXE5_9GAMM</name>
<evidence type="ECO:0000313" key="2">
    <source>
        <dbReference type="EMBL" id="MCW7553649.1"/>
    </source>
</evidence>
<keyword evidence="3" id="KW-1185">Reference proteome</keyword>
<reference evidence="2 3" key="1">
    <citation type="submission" date="2022-10" db="EMBL/GenBank/DDBJ databases">
        <title>High-quality genome sequences of two octocoral-associated bacteria, Endozoicomonas euniceicola EF212 and Endozoicomonas gorgoniicola PS125.</title>
        <authorList>
            <person name="Chiou Y.-J."/>
            <person name="Chen Y.-H."/>
        </authorList>
    </citation>
    <scope>NUCLEOTIDE SEQUENCE [LARGE SCALE GENOMIC DNA]</scope>
    <source>
        <strain evidence="2 3">PS125</strain>
    </source>
</reference>
<evidence type="ECO:0000259" key="1">
    <source>
        <dbReference type="Pfam" id="PF26078"/>
    </source>
</evidence>
<feature type="domain" description="Baseplate J-like central" evidence="1">
    <location>
        <begin position="133"/>
        <end position="204"/>
    </location>
</feature>
<dbReference type="RefSeq" id="WP_262568467.1">
    <property type="nucleotide sequence ID" value="NZ_JAPFCC010000001.1"/>
</dbReference>
<dbReference type="EMBL" id="JAPFCC010000001">
    <property type="protein sequence ID" value="MCW7553649.1"/>
    <property type="molecule type" value="Genomic_DNA"/>
</dbReference>
<dbReference type="InterPro" id="IPR014507">
    <property type="entry name" value="Baseplate_assembly_J_pred"/>
</dbReference>
<dbReference type="InterPro" id="IPR058531">
    <property type="entry name" value="Baseplate_J_M"/>
</dbReference>
<organism evidence="2 3">
    <name type="scientific">Endozoicomonas gorgoniicola</name>
    <dbReference type="NCBI Taxonomy" id="1234144"/>
    <lineage>
        <taxon>Bacteria</taxon>
        <taxon>Pseudomonadati</taxon>
        <taxon>Pseudomonadota</taxon>
        <taxon>Gammaproteobacteria</taxon>
        <taxon>Oceanospirillales</taxon>
        <taxon>Endozoicomonadaceae</taxon>
        <taxon>Endozoicomonas</taxon>
    </lineage>
</organism>
<dbReference type="PANTHER" id="PTHR35862">
    <property type="entry name" value="FELS-2 PROPHAGE PROTEIN"/>
    <property type="match status" value="1"/>
</dbReference>
<proteinExistence type="predicted"/>
<dbReference type="InterPro" id="IPR052726">
    <property type="entry name" value="Phage_Baseplate_Hub"/>
</dbReference>
<gene>
    <name evidence="2" type="ORF">NX722_13630</name>
</gene>